<reference evidence="3" key="1">
    <citation type="journal article" date="2019" name="Int. J. Syst. Evol. Microbiol.">
        <title>The Global Catalogue of Microorganisms (GCM) 10K type strain sequencing project: providing services to taxonomists for standard genome sequencing and annotation.</title>
        <authorList>
            <consortium name="The Broad Institute Genomics Platform"/>
            <consortium name="The Broad Institute Genome Sequencing Center for Infectious Disease"/>
            <person name="Wu L."/>
            <person name="Ma J."/>
        </authorList>
    </citation>
    <scope>NUCLEOTIDE SEQUENCE [LARGE SCALE GENOMIC DNA]</scope>
    <source>
        <strain evidence="3">NBRC 108728</strain>
    </source>
</reference>
<keyword evidence="3" id="KW-1185">Reference proteome</keyword>
<proteinExistence type="predicted"/>
<protein>
    <recommendedName>
        <fullName evidence="4">ESX-1 secretion-associated protein</fullName>
    </recommendedName>
</protein>
<dbReference type="Pfam" id="PF20117">
    <property type="entry name" value="DUF6507"/>
    <property type="match status" value="1"/>
</dbReference>
<evidence type="ECO:0000256" key="1">
    <source>
        <dbReference type="SAM" id="MobiDB-lite"/>
    </source>
</evidence>
<gene>
    <name evidence="2" type="ORF">GCM10025867_12150</name>
</gene>
<feature type="region of interest" description="Disordered" evidence="1">
    <location>
        <begin position="86"/>
        <end position="105"/>
    </location>
</feature>
<dbReference type="RefSeq" id="WP_286345861.1">
    <property type="nucleotide sequence ID" value="NZ_AP027732.1"/>
</dbReference>
<organism evidence="2 3">
    <name type="scientific">Frondihabitans sucicola</name>
    <dbReference type="NCBI Taxonomy" id="1268041"/>
    <lineage>
        <taxon>Bacteria</taxon>
        <taxon>Bacillati</taxon>
        <taxon>Actinomycetota</taxon>
        <taxon>Actinomycetes</taxon>
        <taxon>Micrococcales</taxon>
        <taxon>Microbacteriaceae</taxon>
        <taxon>Frondihabitans</taxon>
    </lineage>
</organism>
<dbReference type="InterPro" id="IPR045436">
    <property type="entry name" value="DUF6507"/>
</dbReference>
<name>A0ABN6XVD1_9MICO</name>
<dbReference type="Proteomes" id="UP001321486">
    <property type="component" value="Chromosome"/>
</dbReference>
<evidence type="ECO:0000313" key="3">
    <source>
        <dbReference type="Proteomes" id="UP001321486"/>
    </source>
</evidence>
<dbReference type="EMBL" id="AP027732">
    <property type="protein sequence ID" value="BDZ48974.1"/>
    <property type="molecule type" value="Genomic_DNA"/>
</dbReference>
<evidence type="ECO:0008006" key="4">
    <source>
        <dbReference type="Google" id="ProtNLM"/>
    </source>
</evidence>
<evidence type="ECO:0000313" key="2">
    <source>
        <dbReference type="EMBL" id="BDZ48974.1"/>
    </source>
</evidence>
<sequence length="105" mass="10296">MSWFSVSPEDLGRTATAVESDISGIADAGAKADGALSAAAGSVGAANVVAALESFASARRTVVPGLADFVRSCATAARQIAATHVEGDSDMAAQTSATAHGLGMD</sequence>
<accession>A0ABN6XVD1</accession>